<dbReference type="EMBL" id="LMYN01000297">
    <property type="protein sequence ID" value="KRZ98402.1"/>
    <property type="molecule type" value="Genomic_DNA"/>
</dbReference>
<dbReference type="Proteomes" id="UP000054251">
    <property type="component" value="Unassembled WGS sequence"/>
</dbReference>
<reference evidence="3 4" key="1">
    <citation type="submission" date="2015-11" db="EMBL/GenBank/DDBJ databases">
        <title>The genome of Debaryomyces fabryi.</title>
        <authorList>
            <person name="Tafer H."/>
            <person name="Lopandic K."/>
        </authorList>
    </citation>
    <scope>NUCLEOTIDE SEQUENCE [LARGE SCALE GENOMIC DNA]</scope>
    <source>
        <strain evidence="3 4">CBS 789</strain>
    </source>
</reference>
<comment type="caution">
    <text evidence="3">The sequence shown here is derived from an EMBL/GenBank/DDBJ whole genome shotgun (WGS) entry which is preliminary data.</text>
</comment>
<feature type="domain" description="Protein kinase" evidence="2">
    <location>
        <begin position="1"/>
        <end position="151"/>
    </location>
</feature>
<dbReference type="OrthoDB" id="4062651at2759"/>
<sequence>MHIFEYLGKEVPEEKWNKKEVCRVLKSRLKELHLIGISHNDVRPANIHVSVSGKISLIDFGLSDGTNNEEHKKNDLDSLDYILGIHGYESKKYGNRVNAKSEAISAYRADEDDKCGNDSNSSSEEVFDERSSESFGTRTTIEDIASKSSRR</sequence>
<evidence type="ECO:0000256" key="1">
    <source>
        <dbReference type="SAM" id="MobiDB-lite"/>
    </source>
</evidence>
<proteinExistence type="predicted"/>
<evidence type="ECO:0000313" key="4">
    <source>
        <dbReference type="Proteomes" id="UP000054251"/>
    </source>
</evidence>
<keyword evidence="4" id="KW-1185">Reference proteome</keyword>
<evidence type="ECO:0000259" key="2">
    <source>
        <dbReference type="PROSITE" id="PS50011"/>
    </source>
</evidence>
<dbReference type="RefSeq" id="XP_015464505.1">
    <property type="nucleotide sequence ID" value="XM_015614665.1"/>
</dbReference>
<protein>
    <recommendedName>
        <fullName evidence="2">Protein kinase domain-containing protein</fullName>
    </recommendedName>
</protein>
<dbReference type="InterPro" id="IPR011009">
    <property type="entry name" value="Kinase-like_dom_sf"/>
</dbReference>
<name>A0A0V1PQE6_9ASCO</name>
<evidence type="ECO:0000313" key="3">
    <source>
        <dbReference type="EMBL" id="KRZ98402.1"/>
    </source>
</evidence>
<feature type="region of interest" description="Disordered" evidence="1">
    <location>
        <begin position="110"/>
        <end position="151"/>
    </location>
</feature>
<dbReference type="AlphaFoldDB" id="A0A0V1PQE6"/>
<accession>A0A0V1PQE6</accession>
<dbReference type="PROSITE" id="PS50011">
    <property type="entry name" value="PROTEIN_KINASE_DOM"/>
    <property type="match status" value="1"/>
</dbReference>
<dbReference type="GO" id="GO:0005524">
    <property type="term" value="F:ATP binding"/>
    <property type="evidence" value="ECO:0007669"/>
    <property type="project" value="InterPro"/>
</dbReference>
<dbReference type="Gene3D" id="1.10.510.10">
    <property type="entry name" value="Transferase(Phosphotransferase) domain 1"/>
    <property type="match status" value="1"/>
</dbReference>
<dbReference type="SUPFAM" id="SSF56112">
    <property type="entry name" value="Protein kinase-like (PK-like)"/>
    <property type="match status" value="1"/>
</dbReference>
<organism evidence="3 4">
    <name type="scientific">Debaryomyces fabryi</name>
    <dbReference type="NCBI Taxonomy" id="58627"/>
    <lineage>
        <taxon>Eukaryota</taxon>
        <taxon>Fungi</taxon>
        <taxon>Dikarya</taxon>
        <taxon>Ascomycota</taxon>
        <taxon>Saccharomycotina</taxon>
        <taxon>Pichiomycetes</taxon>
        <taxon>Debaryomycetaceae</taxon>
        <taxon>Debaryomyces</taxon>
    </lineage>
</organism>
<dbReference type="GeneID" id="26842845"/>
<dbReference type="Pfam" id="PF00069">
    <property type="entry name" value="Pkinase"/>
    <property type="match status" value="1"/>
</dbReference>
<gene>
    <name evidence="3" type="ORF">AC631_05836</name>
</gene>
<dbReference type="InterPro" id="IPR000719">
    <property type="entry name" value="Prot_kinase_dom"/>
</dbReference>
<dbReference type="GO" id="GO:0004672">
    <property type="term" value="F:protein kinase activity"/>
    <property type="evidence" value="ECO:0007669"/>
    <property type="project" value="InterPro"/>
</dbReference>